<keyword evidence="3" id="KW-1185">Reference proteome</keyword>
<reference evidence="2 3" key="1">
    <citation type="journal article" date="2014" name="FEMS Microbiol. Ecol.">
        <title>Sphaerotilus natans encrusted with nanoball-shaped Fe(III) oxide minerals formed by nitrate-reducing mixotrophic Fe(II) oxidation.</title>
        <authorList>
            <person name="Park S."/>
            <person name="Kim D.H."/>
            <person name="Lee J.H."/>
            <person name="Hur H.G."/>
        </authorList>
    </citation>
    <scope>NUCLEOTIDE SEQUENCE [LARGE SCALE GENOMIC DNA]</scope>
    <source>
        <strain evidence="2 3">DSM 6575</strain>
    </source>
</reference>
<dbReference type="Proteomes" id="UP000026714">
    <property type="component" value="Unassembled WGS sequence"/>
</dbReference>
<accession>A0A059KNK5</accession>
<evidence type="ECO:0000313" key="2">
    <source>
        <dbReference type="EMBL" id="KDB52965.1"/>
    </source>
</evidence>
<keyword evidence="1" id="KW-1133">Transmembrane helix</keyword>
<gene>
    <name evidence="2" type="ORF">X805_14580</name>
</gene>
<keyword evidence="1" id="KW-0472">Membrane</keyword>
<evidence type="ECO:0000256" key="1">
    <source>
        <dbReference type="SAM" id="Phobius"/>
    </source>
</evidence>
<organism evidence="2 3">
    <name type="scientific">Sphaerotilus natans subsp. natans DSM 6575</name>
    <dbReference type="NCBI Taxonomy" id="1286631"/>
    <lineage>
        <taxon>Bacteria</taxon>
        <taxon>Pseudomonadati</taxon>
        <taxon>Pseudomonadota</taxon>
        <taxon>Betaproteobacteria</taxon>
        <taxon>Burkholderiales</taxon>
        <taxon>Sphaerotilaceae</taxon>
        <taxon>Sphaerotilus</taxon>
    </lineage>
</organism>
<sequence>MAAMPYRLPPSLLSRLLPSCQTCPDVQWMGWSFIGMAALQACAEPVSVALTAVSGTTGLGLMRGHFWARAAAITLLLALIALLALPFGPQPGPLWVLLPAAMLLRLMSASVHRHLAMCALQRAGHSAQRLDDRSPSR</sequence>
<name>A0A059KNK5_9BURK</name>
<evidence type="ECO:0000313" key="3">
    <source>
        <dbReference type="Proteomes" id="UP000026714"/>
    </source>
</evidence>
<keyword evidence="1" id="KW-0812">Transmembrane</keyword>
<protein>
    <submittedName>
        <fullName evidence="2">Uncharacterized protein</fullName>
    </submittedName>
</protein>
<comment type="caution">
    <text evidence="2">The sequence shown here is derived from an EMBL/GenBank/DDBJ whole genome shotgun (WGS) entry which is preliminary data.</text>
</comment>
<dbReference type="AlphaFoldDB" id="A0A059KNK5"/>
<proteinExistence type="predicted"/>
<feature type="transmembrane region" description="Helical" evidence="1">
    <location>
        <begin position="66"/>
        <end position="88"/>
    </location>
</feature>
<dbReference type="EMBL" id="AZRA01000034">
    <property type="protein sequence ID" value="KDB52965.1"/>
    <property type="molecule type" value="Genomic_DNA"/>
</dbReference>
<dbReference type="RefSeq" id="WP_037480071.1">
    <property type="nucleotide sequence ID" value="NZ_AZRA01000034.1"/>
</dbReference>